<keyword evidence="6" id="KW-1133">Transmembrane helix</keyword>
<dbReference type="NCBIfam" id="TIGR01549">
    <property type="entry name" value="HAD-SF-IA-v1"/>
    <property type="match status" value="1"/>
</dbReference>
<dbReference type="AlphaFoldDB" id="A0A1F4URK6"/>
<dbReference type="Gene3D" id="3.40.50.1000">
    <property type="entry name" value="HAD superfamily/HAD-like"/>
    <property type="match status" value="1"/>
</dbReference>
<feature type="transmembrane region" description="Helical" evidence="6">
    <location>
        <begin position="5"/>
        <end position="22"/>
    </location>
</feature>
<dbReference type="Pfam" id="PF13419">
    <property type="entry name" value="HAD_2"/>
    <property type="match status" value="1"/>
</dbReference>
<dbReference type="Gene3D" id="1.10.150.240">
    <property type="entry name" value="Putative phosphatase, domain 2"/>
    <property type="match status" value="1"/>
</dbReference>
<evidence type="ECO:0000256" key="6">
    <source>
        <dbReference type="SAM" id="Phobius"/>
    </source>
</evidence>
<gene>
    <name evidence="7" type="ORF">A2886_03385</name>
</gene>
<sequence length="298" mass="33600">MIFLYIYLGIGFIYALYIWLFAGDPWTAIPINTIGGPINIIYQTVRAFLRRKIEMYDLFKGKRAVIFDLDGTIIDSQPFQNQAIDAVLEEIGAGWVSRDYDHGLNNLERWTHLLHTNPSINTKLSPEELENRSKSKYLELHAEVEALDGFWTLARYLKEKGFKLGLATNTDRDVTDVVLKRLGADQNVFDAIVAGDEVKKRKPSPEIYKKTLKLLGVRAKDTIVFEDTIVGSKASTGAGLATVIIWDGVDEDTENFPKNTYFFLPDFEGMPEAIEKSMKQQLEEVAKELEAKGTGATP</sequence>
<dbReference type="PRINTS" id="PR00413">
    <property type="entry name" value="HADHALOGNASE"/>
</dbReference>
<evidence type="ECO:0008006" key="9">
    <source>
        <dbReference type="Google" id="ProtNLM"/>
    </source>
</evidence>
<dbReference type="EMBL" id="MEVA01000009">
    <property type="protein sequence ID" value="OGC47440.1"/>
    <property type="molecule type" value="Genomic_DNA"/>
</dbReference>
<evidence type="ECO:0000256" key="5">
    <source>
        <dbReference type="ARBA" id="ARBA00023277"/>
    </source>
</evidence>
<comment type="cofactor">
    <cofactor evidence="1">
        <name>Mg(2+)</name>
        <dbReference type="ChEBI" id="CHEBI:18420"/>
    </cofactor>
</comment>
<organism evidence="7 8">
    <name type="scientific">candidate division WWE3 bacterium RIFCSPHIGHO2_01_FULL_42_13</name>
    <dbReference type="NCBI Taxonomy" id="1802617"/>
    <lineage>
        <taxon>Bacteria</taxon>
        <taxon>Katanobacteria</taxon>
    </lineage>
</organism>
<accession>A0A1F4URK6</accession>
<keyword evidence="5" id="KW-0119">Carbohydrate metabolism</keyword>
<dbReference type="InterPro" id="IPR023198">
    <property type="entry name" value="PGP-like_dom2"/>
</dbReference>
<reference evidence="7 8" key="1">
    <citation type="journal article" date="2016" name="Nat. Commun.">
        <title>Thousands of microbial genomes shed light on interconnected biogeochemical processes in an aquifer system.</title>
        <authorList>
            <person name="Anantharaman K."/>
            <person name="Brown C.T."/>
            <person name="Hug L.A."/>
            <person name="Sharon I."/>
            <person name="Castelle C.J."/>
            <person name="Probst A.J."/>
            <person name="Thomas B.C."/>
            <person name="Singh A."/>
            <person name="Wilkins M.J."/>
            <person name="Karaoz U."/>
            <person name="Brodie E.L."/>
            <person name="Williams K.H."/>
            <person name="Hubbard S.S."/>
            <person name="Banfield J.F."/>
        </authorList>
    </citation>
    <scope>NUCLEOTIDE SEQUENCE [LARGE SCALE GENOMIC DNA]</scope>
</reference>
<dbReference type="InterPro" id="IPR036412">
    <property type="entry name" value="HAD-like_sf"/>
</dbReference>
<comment type="caution">
    <text evidence="7">The sequence shown here is derived from an EMBL/GenBank/DDBJ whole genome shotgun (WGS) entry which is preliminary data.</text>
</comment>
<protein>
    <recommendedName>
        <fullName evidence="9">FCP1 homology domain-containing protein</fullName>
    </recommendedName>
</protein>
<dbReference type="InterPro" id="IPR006439">
    <property type="entry name" value="HAD-SF_hydro_IA"/>
</dbReference>
<feature type="transmembrane region" description="Helical" evidence="6">
    <location>
        <begin position="28"/>
        <end position="49"/>
    </location>
</feature>
<dbReference type="InterPro" id="IPR023214">
    <property type="entry name" value="HAD_sf"/>
</dbReference>
<evidence type="ECO:0000313" key="7">
    <source>
        <dbReference type="EMBL" id="OGC47440.1"/>
    </source>
</evidence>
<dbReference type="SFLD" id="SFLDS00003">
    <property type="entry name" value="Haloacid_Dehalogenase"/>
    <property type="match status" value="1"/>
</dbReference>
<dbReference type="PANTHER" id="PTHR46193">
    <property type="entry name" value="6-PHOSPHOGLUCONATE PHOSPHATASE"/>
    <property type="match status" value="1"/>
</dbReference>
<keyword evidence="6" id="KW-0472">Membrane</keyword>
<keyword evidence="6" id="KW-0812">Transmembrane</keyword>
<evidence type="ECO:0000256" key="3">
    <source>
        <dbReference type="ARBA" id="ARBA00022723"/>
    </source>
</evidence>
<evidence type="ECO:0000256" key="1">
    <source>
        <dbReference type="ARBA" id="ARBA00001946"/>
    </source>
</evidence>
<evidence type="ECO:0000256" key="4">
    <source>
        <dbReference type="ARBA" id="ARBA00022842"/>
    </source>
</evidence>
<keyword evidence="4" id="KW-0460">Magnesium</keyword>
<dbReference type="NCBIfam" id="TIGR01509">
    <property type="entry name" value="HAD-SF-IA-v3"/>
    <property type="match status" value="1"/>
</dbReference>
<dbReference type="SFLD" id="SFLDG01129">
    <property type="entry name" value="C1.5:_HAD__Beta-PGM__Phosphata"/>
    <property type="match status" value="1"/>
</dbReference>
<evidence type="ECO:0000256" key="2">
    <source>
        <dbReference type="ARBA" id="ARBA00006171"/>
    </source>
</evidence>
<dbReference type="STRING" id="1802617.A2886_03385"/>
<dbReference type="GO" id="GO:0046872">
    <property type="term" value="F:metal ion binding"/>
    <property type="evidence" value="ECO:0007669"/>
    <property type="project" value="UniProtKB-KW"/>
</dbReference>
<proteinExistence type="inferred from homology"/>
<dbReference type="InterPro" id="IPR041492">
    <property type="entry name" value="HAD_2"/>
</dbReference>
<dbReference type="GO" id="GO:0003824">
    <property type="term" value="F:catalytic activity"/>
    <property type="evidence" value="ECO:0007669"/>
    <property type="project" value="UniProtKB-ARBA"/>
</dbReference>
<keyword evidence="3" id="KW-0479">Metal-binding</keyword>
<evidence type="ECO:0000313" key="8">
    <source>
        <dbReference type="Proteomes" id="UP000176608"/>
    </source>
</evidence>
<name>A0A1F4URK6_UNCKA</name>
<dbReference type="PANTHER" id="PTHR46193:SF18">
    <property type="entry name" value="HEXITOL PHOSPHATASE B"/>
    <property type="match status" value="1"/>
</dbReference>
<dbReference type="Proteomes" id="UP000176608">
    <property type="component" value="Unassembled WGS sequence"/>
</dbReference>
<dbReference type="InterPro" id="IPR051600">
    <property type="entry name" value="Beta-PGM-like"/>
</dbReference>
<dbReference type="SUPFAM" id="SSF56784">
    <property type="entry name" value="HAD-like"/>
    <property type="match status" value="1"/>
</dbReference>
<comment type="similarity">
    <text evidence="2">Belongs to the HAD-like hydrolase superfamily. CbbY/CbbZ/Gph/YieH family.</text>
</comment>